<accession>A0ABR4CBY8</accession>
<comment type="similarity">
    <text evidence="1">Belongs to the peptidase C15 family.</text>
</comment>
<organism evidence="6 7">
    <name type="scientific">Oculimacula yallundae</name>
    <dbReference type="NCBI Taxonomy" id="86028"/>
    <lineage>
        <taxon>Eukaryota</taxon>
        <taxon>Fungi</taxon>
        <taxon>Dikarya</taxon>
        <taxon>Ascomycota</taxon>
        <taxon>Pezizomycotina</taxon>
        <taxon>Leotiomycetes</taxon>
        <taxon>Helotiales</taxon>
        <taxon>Ploettnerulaceae</taxon>
        <taxon>Oculimacula</taxon>
    </lineage>
</organism>
<proteinExistence type="inferred from homology"/>
<dbReference type="Gene3D" id="3.40.630.20">
    <property type="entry name" value="Peptidase C15, pyroglutamyl peptidase I-like"/>
    <property type="match status" value="1"/>
</dbReference>
<dbReference type="InterPro" id="IPR016125">
    <property type="entry name" value="Peptidase_C15-like"/>
</dbReference>
<sequence>MGGDSHPPVDSVLLPKDEDFRRDSNSVPGARKEYTVLVTGFGAYPDGHGGHYAASDNTSHLVTQHLPNNIPANHPLNPTGLPIRTLNPTSGPDSAVKSEYAYIRSYVKTLHAPSQEVNTLDAIVHLGMADGWEWYTVEERAFKEGMSSTWWSERAKSGYYLVPDDTGKTVLDITGKDAGMWEGSPMGIMTRLNVDKVVADAKSSLISDNVKQKEVLGDGKELDVQIIPHFEAGNYCCGFIYYESLATCLKRKLDTKVVFCHVPGWRDEKRLKRGADVLIKVEQVEEGVSHCRSRVSGRQYHRPSFSVTEFEQLQVLSTIPCRQLSFDEALCQSRTQKAAFGVFFGPGSRHNVSALIPDIRVNIIDEAAIYATIMALETIQSSDISTDLRLIIIKSCNSHLSAAMHKKSWLWEELAKQDSVNFPPNGIRHQLVELTLELHESVIIQIDRSDWVVAKDLISRAVKGGLNHVVAQSRGSNWNTGKIRVNEVIVVPRTHLGF</sequence>
<dbReference type="EMBL" id="JAZHXI010000011">
    <property type="protein sequence ID" value="KAL2066653.1"/>
    <property type="molecule type" value="Genomic_DNA"/>
</dbReference>
<dbReference type="PANTHER" id="PTHR23402">
    <property type="entry name" value="PROTEASE FAMILY C15 PYROGLUTAMYL-PEPTIDASE I-RELATED"/>
    <property type="match status" value="1"/>
</dbReference>
<evidence type="ECO:0000313" key="7">
    <source>
        <dbReference type="Proteomes" id="UP001595075"/>
    </source>
</evidence>
<feature type="region of interest" description="Disordered" evidence="5">
    <location>
        <begin position="1"/>
        <end position="27"/>
    </location>
</feature>
<reference evidence="6 7" key="1">
    <citation type="journal article" date="2024" name="Commun. Biol.">
        <title>Comparative genomic analysis of thermophilic fungi reveals convergent evolutionary adaptations and gene losses.</title>
        <authorList>
            <person name="Steindorff A.S."/>
            <person name="Aguilar-Pontes M.V."/>
            <person name="Robinson A.J."/>
            <person name="Andreopoulos B."/>
            <person name="LaButti K."/>
            <person name="Kuo A."/>
            <person name="Mondo S."/>
            <person name="Riley R."/>
            <person name="Otillar R."/>
            <person name="Haridas S."/>
            <person name="Lipzen A."/>
            <person name="Grimwood J."/>
            <person name="Schmutz J."/>
            <person name="Clum A."/>
            <person name="Reid I.D."/>
            <person name="Moisan M.C."/>
            <person name="Butler G."/>
            <person name="Nguyen T.T.M."/>
            <person name="Dewar K."/>
            <person name="Conant G."/>
            <person name="Drula E."/>
            <person name="Henrissat B."/>
            <person name="Hansel C."/>
            <person name="Singer S."/>
            <person name="Hutchinson M.I."/>
            <person name="de Vries R.P."/>
            <person name="Natvig D.O."/>
            <person name="Powell A.J."/>
            <person name="Tsang A."/>
            <person name="Grigoriev I.V."/>
        </authorList>
    </citation>
    <scope>NUCLEOTIDE SEQUENCE [LARGE SCALE GENOMIC DNA]</scope>
    <source>
        <strain evidence="6 7">CBS 494.80</strain>
    </source>
</reference>
<gene>
    <name evidence="6" type="ORF">VTL71DRAFT_2725</name>
</gene>
<name>A0ABR4CBY8_9HELO</name>
<evidence type="ECO:0000256" key="2">
    <source>
        <dbReference type="ARBA" id="ARBA00022670"/>
    </source>
</evidence>
<feature type="compositionally biased region" description="Basic and acidic residues" evidence="5">
    <location>
        <begin position="15"/>
        <end position="27"/>
    </location>
</feature>
<evidence type="ECO:0008006" key="8">
    <source>
        <dbReference type="Google" id="ProtNLM"/>
    </source>
</evidence>
<keyword evidence="2" id="KW-0645">Protease</keyword>
<evidence type="ECO:0000313" key="6">
    <source>
        <dbReference type="EMBL" id="KAL2066653.1"/>
    </source>
</evidence>
<keyword evidence="7" id="KW-1185">Reference proteome</keyword>
<dbReference type="PANTHER" id="PTHR23402:SF1">
    <property type="entry name" value="PYROGLUTAMYL-PEPTIDASE I"/>
    <property type="match status" value="1"/>
</dbReference>
<evidence type="ECO:0000256" key="3">
    <source>
        <dbReference type="ARBA" id="ARBA00022801"/>
    </source>
</evidence>
<keyword evidence="3" id="KW-0378">Hydrolase</keyword>
<evidence type="ECO:0000256" key="5">
    <source>
        <dbReference type="SAM" id="MobiDB-lite"/>
    </source>
</evidence>
<dbReference type="SUPFAM" id="SSF53182">
    <property type="entry name" value="Pyrrolidone carboxyl peptidase (pyroglutamate aminopeptidase)"/>
    <property type="match status" value="1"/>
</dbReference>
<protein>
    <recommendedName>
        <fullName evidence="8">RNase H type-1 domain-containing protein</fullName>
    </recommendedName>
</protein>
<keyword evidence="4" id="KW-0788">Thiol protease</keyword>
<dbReference type="InterPro" id="IPR036440">
    <property type="entry name" value="Peptidase_C15-like_sf"/>
</dbReference>
<evidence type="ECO:0000256" key="4">
    <source>
        <dbReference type="ARBA" id="ARBA00022807"/>
    </source>
</evidence>
<dbReference type="Proteomes" id="UP001595075">
    <property type="component" value="Unassembled WGS sequence"/>
</dbReference>
<evidence type="ECO:0000256" key="1">
    <source>
        <dbReference type="ARBA" id="ARBA00006641"/>
    </source>
</evidence>
<comment type="caution">
    <text evidence="6">The sequence shown here is derived from an EMBL/GenBank/DDBJ whole genome shotgun (WGS) entry which is preliminary data.</text>
</comment>